<keyword evidence="1" id="KW-0732">Signal</keyword>
<evidence type="ECO:0000256" key="1">
    <source>
        <dbReference type="SAM" id="SignalP"/>
    </source>
</evidence>
<dbReference type="Gene3D" id="2.60.120.560">
    <property type="entry name" value="Exo-inulinase, domain 1"/>
    <property type="match status" value="1"/>
</dbReference>
<evidence type="ECO:0000313" key="3">
    <source>
        <dbReference type="EMBL" id="MFD2158839.1"/>
    </source>
</evidence>
<gene>
    <name evidence="3" type="ORF">ACFSW8_08025</name>
</gene>
<keyword evidence="4" id="KW-1185">Reference proteome</keyword>
<feature type="signal peptide" evidence="1">
    <location>
        <begin position="1"/>
        <end position="18"/>
    </location>
</feature>
<dbReference type="Proteomes" id="UP001597389">
    <property type="component" value="Unassembled WGS sequence"/>
</dbReference>
<sequence length="374" mass="40910">MKLRHMLLGMLFPLVVIGAEKPTTTAQKHVWVDLMEAGEGALGLKHWRQVNVADSTFRLEAEGGGVIVCTGKPTGVIRSAEVYENFLVEFEWRHMERDGMRANAGFFVWSDGLPAVGIPFSRSIEIQVANFDRDTANFTRHGDIFPIHGSRMTPDPRFAARGQRSLPLEFRAHGTAEWNHYRILCVDGVIQLEVNGKLVSGGYHINPRKGHLMIESEGGEVHFRKMRVLALKSSEAALGESQVARVVASGTQVRALYNGLDLDGWKVSEGGGFKVADWKLQATKGVLSKAVPERGVIQLDFVNPEPMEALPVRLGGKGLDIPIKKGGHRLEVNLGSGAAVLDGQAIGQLGRGGDLELLELGKRGYFSNVLHIVK</sequence>
<feature type="domain" description="3-keto-alpha-glucoside-1,2-lyase/3-keto-2-hydroxy-glucal hydratase" evidence="2">
    <location>
        <begin position="44"/>
        <end position="228"/>
    </location>
</feature>
<accession>A0ABW4ZA49</accession>
<protein>
    <submittedName>
        <fullName evidence="3">DUF1080 domain-containing protein</fullName>
    </submittedName>
</protein>
<reference evidence="4" key="1">
    <citation type="journal article" date="2019" name="Int. J. Syst. Evol. Microbiol.">
        <title>The Global Catalogue of Microorganisms (GCM) 10K type strain sequencing project: providing services to taxonomists for standard genome sequencing and annotation.</title>
        <authorList>
            <consortium name="The Broad Institute Genomics Platform"/>
            <consortium name="The Broad Institute Genome Sequencing Center for Infectious Disease"/>
            <person name="Wu L."/>
            <person name="Ma J."/>
        </authorList>
    </citation>
    <scope>NUCLEOTIDE SEQUENCE [LARGE SCALE GENOMIC DNA]</scope>
    <source>
        <strain evidence="4">CCUG 57942</strain>
    </source>
</reference>
<dbReference type="Pfam" id="PF06439">
    <property type="entry name" value="3keto-disac_hyd"/>
    <property type="match status" value="1"/>
</dbReference>
<proteinExistence type="predicted"/>
<comment type="caution">
    <text evidence="3">The sequence shown here is derived from an EMBL/GenBank/DDBJ whole genome shotgun (WGS) entry which is preliminary data.</text>
</comment>
<evidence type="ECO:0000313" key="4">
    <source>
        <dbReference type="Proteomes" id="UP001597389"/>
    </source>
</evidence>
<dbReference type="RefSeq" id="WP_377177911.1">
    <property type="nucleotide sequence ID" value="NZ_JBHUJB010000034.1"/>
</dbReference>
<feature type="chain" id="PRO_5046754872" evidence="1">
    <location>
        <begin position="19"/>
        <end position="374"/>
    </location>
</feature>
<dbReference type="InterPro" id="IPR010496">
    <property type="entry name" value="AL/BT2_dom"/>
</dbReference>
<name>A0ABW4ZA49_9BACT</name>
<evidence type="ECO:0000259" key="2">
    <source>
        <dbReference type="Pfam" id="PF06439"/>
    </source>
</evidence>
<organism evidence="3 4">
    <name type="scientific">Rubritalea tangerina</name>
    <dbReference type="NCBI Taxonomy" id="430798"/>
    <lineage>
        <taxon>Bacteria</taxon>
        <taxon>Pseudomonadati</taxon>
        <taxon>Verrucomicrobiota</taxon>
        <taxon>Verrucomicrobiia</taxon>
        <taxon>Verrucomicrobiales</taxon>
        <taxon>Rubritaleaceae</taxon>
        <taxon>Rubritalea</taxon>
    </lineage>
</organism>
<dbReference type="EMBL" id="JBHUJB010000034">
    <property type="protein sequence ID" value="MFD2158839.1"/>
    <property type="molecule type" value="Genomic_DNA"/>
</dbReference>